<feature type="compositionally biased region" description="Gly residues" evidence="1">
    <location>
        <begin position="24"/>
        <end position="40"/>
    </location>
</feature>
<comment type="caution">
    <text evidence="2">The sequence shown here is derived from an EMBL/GenBank/DDBJ whole genome shotgun (WGS) entry which is preliminary data.</text>
</comment>
<name>A0ABQ3SGI1_9ACTN</name>
<feature type="compositionally biased region" description="Pro residues" evidence="1">
    <location>
        <begin position="69"/>
        <end position="81"/>
    </location>
</feature>
<sequence length="102" mass="10665">MHGSRIRCRGTAGWRFSDIKVTRGLGGPGGVGAGGGAGGVRGRHDLWPLGGRNVSRGEGRQITFYTPDAPRPAAAPGPPRPGPRERQKAPDAIGIRGLLRYS</sequence>
<feature type="region of interest" description="Disordered" evidence="1">
    <location>
        <begin position="23"/>
        <end position="102"/>
    </location>
</feature>
<organism evidence="2 3">
    <name type="scientific">Streptomyces nojiriensis</name>
    <dbReference type="NCBI Taxonomy" id="66374"/>
    <lineage>
        <taxon>Bacteria</taxon>
        <taxon>Bacillati</taxon>
        <taxon>Actinomycetota</taxon>
        <taxon>Actinomycetes</taxon>
        <taxon>Kitasatosporales</taxon>
        <taxon>Streptomycetaceae</taxon>
        <taxon>Streptomyces</taxon>
    </lineage>
</organism>
<reference evidence="3" key="1">
    <citation type="submission" date="2023-07" db="EMBL/GenBank/DDBJ databases">
        <title>Whole genome shotgun sequence of Streptomyces nojiriensis NBRC 13794.</title>
        <authorList>
            <person name="Komaki H."/>
            <person name="Tamura T."/>
        </authorList>
    </citation>
    <scope>NUCLEOTIDE SEQUENCE [LARGE SCALE GENOMIC DNA]</scope>
    <source>
        <strain evidence="3">NBRC 13794</strain>
    </source>
</reference>
<gene>
    <name evidence="2" type="ORF">Snoj_11620</name>
</gene>
<evidence type="ECO:0000256" key="1">
    <source>
        <dbReference type="SAM" id="MobiDB-lite"/>
    </source>
</evidence>
<dbReference type="Proteomes" id="UP000613974">
    <property type="component" value="Unassembled WGS sequence"/>
</dbReference>
<dbReference type="EMBL" id="BNEC01000003">
    <property type="protein sequence ID" value="GHI67244.1"/>
    <property type="molecule type" value="Genomic_DNA"/>
</dbReference>
<protein>
    <submittedName>
        <fullName evidence="2">Uncharacterized protein</fullName>
    </submittedName>
</protein>
<evidence type="ECO:0000313" key="3">
    <source>
        <dbReference type="Proteomes" id="UP000613974"/>
    </source>
</evidence>
<proteinExistence type="predicted"/>
<accession>A0ABQ3SGI1</accession>
<evidence type="ECO:0000313" key="2">
    <source>
        <dbReference type="EMBL" id="GHI67244.1"/>
    </source>
</evidence>
<keyword evidence="3" id="KW-1185">Reference proteome</keyword>